<keyword evidence="5" id="KW-0406">Ion transport</keyword>
<evidence type="ECO:0000256" key="2">
    <source>
        <dbReference type="ARBA" id="ARBA00022448"/>
    </source>
</evidence>
<keyword evidence="6 9" id="KW-0472">Membrane</keyword>
<gene>
    <name evidence="11" type="ORF">BDK51DRAFT_50442</name>
</gene>
<evidence type="ECO:0000259" key="10">
    <source>
        <dbReference type="Pfam" id="PF07885"/>
    </source>
</evidence>
<evidence type="ECO:0000256" key="1">
    <source>
        <dbReference type="ARBA" id="ARBA00004141"/>
    </source>
</evidence>
<dbReference type="Gene3D" id="1.10.287.70">
    <property type="match status" value="1"/>
</dbReference>
<feature type="domain" description="Potassium channel" evidence="10">
    <location>
        <begin position="33"/>
        <end position="94"/>
    </location>
</feature>
<name>A0A4V1IQG0_9FUNG</name>
<comment type="subcellular location">
    <subcellularLocation>
        <location evidence="1">Membrane</location>
        <topology evidence="1">Multi-pass membrane protein</topology>
    </subcellularLocation>
</comment>
<dbReference type="InterPro" id="IPR003280">
    <property type="entry name" value="2pore_dom_K_chnl"/>
</dbReference>
<sequence length="301" mass="33340">MNQHDDQLYCYTLYELSAAQRQLILLTTTSIAYTVIMGGIYSWLEGWDWDDGLYWTVVTLTTIGFGDFAPKTVWGKMLVLPLAPVGIGLVAANIYAIRLVVLEMLTEHLASHYSKAFGIIKERPFSETPLFGRHARSFSSGSILDPHSLAPQSDPATPRRPSDPEPTRPLSIRPERHSLPDLVASSAPVLPDSSTTLSPPPDPDAAIDFPIEDPAFRHHIHRSLTTSVIEAPRTLVISRSGRLPQLTIVAGSDLRRHHVLEATHRTVRRQIMFAVWATLANVVVGIFYAGVVDDDRYVSVS</sequence>
<evidence type="ECO:0000256" key="7">
    <source>
        <dbReference type="ARBA" id="ARBA00023303"/>
    </source>
</evidence>
<dbReference type="EMBL" id="KZ998204">
    <property type="protein sequence ID" value="RKO86427.1"/>
    <property type="molecule type" value="Genomic_DNA"/>
</dbReference>
<evidence type="ECO:0000256" key="5">
    <source>
        <dbReference type="ARBA" id="ARBA00023065"/>
    </source>
</evidence>
<evidence type="ECO:0000256" key="9">
    <source>
        <dbReference type="SAM" id="Phobius"/>
    </source>
</evidence>
<feature type="transmembrane region" description="Helical" evidence="9">
    <location>
        <begin position="271"/>
        <end position="291"/>
    </location>
</feature>
<dbReference type="OrthoDB" id="297496at2759"/>
<feature type="transmembrane region" description="Helical" evidence="9">
    <location>
        <begin position="78"/>
        <end position="101"/>
    </location>
</feature>
<keyword evidence="12" id="KW-1185">Reference proteome</keyword>
<keyword evidence="2" id="KW-0813">Transport</keyword>
<dbReference type="Pfam" id="PF07885">
    <property type="entry name" value="Ion_trans_2"/>
    <property type="match status" value="1"/>
</dbReference>
<evidence type="ECO:0000256" key="4">
    <source>
        <dbReference type="ARBA" id="ARBA00022989"/>
    </source>
</evidence>
<dbReference type="PANTHER" id="PTHR11003">
    <property type="entry name" value="POTASSIUM CHANNEL, SUBFAMILY K"/>
    <property type="match status" value="1"/>
</dbReference>
<keyword evidence="7" id="KW-0407">Ion channel</keyword>
<keyword evidence="3 9" id="KW-0812">Transmembrane</keyword>
<feature type="region of interest" description="Disordered" evidence="8">
    <location>
        <begin position="142"/>
        <end position="177"/>
    </location>
</feature>
<dbReference type="Proteomes" id="UP000269721">
    <property type="component" value="Unassembled WGS sequence"/>
</dbReference>
<dbReference type="InterPro" id="IPR013099">
    <property type="entry name" value="K_chnl_dom"/>
</dbReference>
<dbReference type="PANTHER" id="PTHR11003:SF345">
    <property type="entry name" value="TWIK FAMILY OF POTASSIUM CHANNELS PROTEIN 18"/>
    <property type="match status" value="1"/>
</dbReference>
<reference evidence="12" key="1">
    <citation type="journal article" date="2018" name="Nat. Microbiol.">
        <title>Leveraging single-cell genomics to expand the fungal tree of life.</title>
        <authorList>
            <person name="Ahrendt S.R."/>
            <person name="Quandt C.A."/>
            <person name="Ciobanu D."/>
            <person name="Clum A."/>
            <person name="Salamov A."/>
            <person name="Andreopoulos B."/>
            <person name="Cheng J.F."/>
            <person name="Woyke T."/>
            <person name="Pelin A."/>
            <person name="Henrissat B."/>
            <person name="Reynolds N.K."/>
            <person name="Benny G.L."/>
            <person name="Smith M.E."/>
            <person name="James T.Y."/>
            <person name="Grigoriev I.V."/>
        </authorList>
    </citation>
    <scope>NUCLEOTIDE SEQUENCE [LARGE SCALE GENOMIC DNA]</scope>
</reference>
<dbReference type="SUPFAM" id="SSF81324">
    <property type="entry name" value="Voltage-gated potassium channels"/>
    <property type="match status" value="1"/>
</dbReference>
<evidence type="ECO:0000256" key="8">
    <source>
        <dbReference type="SAM" id="MobiDB-lite"/>
    </source>
</evidence>
<evidence type="ECO:0000313" key="12">
    <source>
        <dbReference type="Proteomes" id="UP000269721"/>
    </source>
</evidence>
<dbReference type="AlphaFoldDB" id="A0A4V1IQG0"/>
<evidence type="ECO:0000313" key="11">
    <source>
        <dbReference type="EMBL" id="RKO86427.1"/>
    </source>
</evidence>
<dbReference type="GO" id="GO:0030322">
    <property type="term" value="P:stabilization of membrane potential"/>
    <property type="evidence" value="ECO:0007669"/>
    <property type="project" value="TreeGrafter"/>
</dbReference>
<proteinExistence type="predicted"/>
<dbReference type="GO" id="GO:0015271">
    <property type="term" value="F:outward rectifier potassium channel activity"/>
    <property type="evidence" value="ECO:0007669"/>
    <property type="project" value="TreeGrafter"/>
</dbReference>
<organism evidence="11 12">
    <name type="scientific">Blyttiomyces helicus</name>
    <dbReference type="NCBI Taxonomy" id="388810"/>
    <lineage>
        <taxon>Eukaryota</taxon>
        <taxon>Fungi</taxon>
        <taxon>Fungi incertae sedis</taxon>
        <taxon>Chytridiomycota</taxon>
        <taxon>Chytridiomycota incertae sedis</taxon>
        <taxon>Chytridiomycetes</taxon>
        <taxon>Chytridiomycetes incertae sedis</taxon>
        <taxon>Blyttiomyces</taxon>
    </lineage>
</organism>
<protein>
    <recommendedName>
        <fullName evidence="10">Potassium channel domain-containing protein</fullName>
    </recommendedName>
</protein>
<feature type="transmembrane region" description="Helical" evidence="9">
    <location>
        <begin position="23"/>
        <end position="44"/>
    </location>
</feature>
<accession>A0A4V1IQG0</accession>
<dbReference type="GO" id="GO:0022841">
    <property type="term" value="F:potassium ion leak channel activity"/>
    <property type="evidence" value="ECO:0007669"/>
    <property type="project" value="TreeGrafter"/>
</dbReference>
<evidence type="ECO:0000256" key="6">
    <source>
        <dbReference type="ARBA" id="ARBA00023136"/>
    </source>
</evidence>
<evidence type="ECO:0000256" key="3">
    <source>
        <dbReference type="ARBA" id="ARBA00022692"/>
    </source>
</evidence>
<dbReference type="GO" id="GO:0005886">
    <property type="term" value="C:plasma membrane"/>
    <property type="evidence" value="ECO:0007669"/>
    <property type="project" value="TreeGrafter"/>
</dbReference>
<keyword evidence="4 9" id="KW-1133">Transmembrane helix</keyword>